<sequence length="118" mass="13785">MQIISDRNSYGEVNPKMKLIDFTNCRRIWGKAYNRANGKNFLMSGQSEDCNEALIQIVPKIRIEAIQNFLEEVPYLSDLQRNFYLTYIQARLEKLLLPAYKHAVNQKDNMDLSSKEPI</sequence>
<evidence type="ECO:0000313" key="1">
    <source>
        <dbReference type="EMBL" id="HJD29570.1"/>
    </source>
</evidence>
<evidence type="ECO:0000313" key="2">
    <source>
        <dbReference type="Proteomes" id="UP000823892"/>
    </source>
</evidence>
<name>A0A9D2QWA3_9FIRM</name>
<organism evidence="1 2">
    <name type="scientific">Candidatus Blautia avicola</name>
    <dbReference type="NCBI Taxonomy" id="2838483"/>
    <lineage>
        <taxon>Bacteria</taxon>
        <taxon>Bacillati</taxon>
        <taxon>Bacillota</taxon>
        <taxon>Clostridia</taxon>
        <taxon>Lachnospirales</taxon>
        <taxon>Lachnospiraceae</taxon>
        <taxon>Blautia</taxon>
    </lineage>
</organism>
<protein>
    <submittedName>
        <fullName evidence="1">Uncharacterized protein</fullName>
    </submittedName>
</protein>
<dbReference type="Gene3D" id="1.10.1070.20">
    <property type="match status" value="1"/>
</dbReference>
<accession>A0A9D2QWA3</accession>
<dbReference type="AlphaFoldDB" id="A0A9D2QWA3"/>
<reference evidence="1" key="1">
    <citation type="journal article" date="2021" name="PeerJ">
        <title>Extensive microbial diversity within the chicken gut microbiome revealed by metagenomics and culture.</title>
        <authorList>
            <person name="Gilroy R."/>
            <person name="Ravi A."/>
            <person name="Getino M."/>
            <person name="Pursley I."/>
            <person name="Horton D.L."/>
            <person name="Alikhan N.F."/>
            <person name="Baker D."/>
            <person name="Gharbi K."/>
            <person name="Hall N."/>
            <person name="Watson M."/>
            <person name="Adriaenssens E.M."/>
            <person name="Foster-Nyarko E."/>
            <person name="Jarju S."/>
            <person name="Secka A."/>
            <person name="Antonio M."/>
            <person name="Oren A."/>
            <person name="Chaudhuri R.R."/>
            <person name="La Ragione R."/>
            <person name="Hildebrand F."/>
            <person name="Pallen M.J."/>
        </authorList>
    </citation>
    <scope>NUCLEOTIDE SEQUENCE</scope>
    <source>
        <strain evidence="1">ChiBcec6-4105</strain>
    </source>
</reference>
<reference evidence="1" key="2">
    <citation type="submission" date="2021-04" db="EMBL/GenBank/DDBJ databases">
        <authorList>
            <person name="Gilroy R."/>
        </authorList>
    </citation>
    <scope>NUCLEOTIDE SEQUENCE</scope>
    <source>
        <strain evidence="1">ChiBcec6-4105</strain>
    </source>
</reference>
<dbReference type="Proteomes" id="UP000823892">
    <property type="component" value="Unassembled WGS sequence"/>
</dbReference>
<proteinExistence type="predicted"/>
<comment type="caution">
    <text evidence="1">The sequence shown here is derived from an EMBL/GenBank/DDBJ whole genome shotgun (WGS) entry which is preliminary data.</text>
</comment>
<dbReference type="EMBL" id="DWUY01000255">
    <property type="protein sequence ID" value="HJD29570.1"/>
    <property type="molecule type" value="Genomic_DNA"/>
</dbReference>
<gene>
    <name evidence="1" type="ORF">H9914_11345</name>
</gene>